<dbReference type="OrthoDB" id="6343597at2759"/>
<accession>A0A164G9U7</accession>
<reference evidence="1 2" key="1">
    <citation type="submission" date="2016-03" db="EMBL/GenBank/DDBJ databases">
        <title>EvidentialGene: Evidence-directed Construction of Genes on Genomes.</title>
        <authorList>
            <person name="Gilbert D.G."/>
            <person name="Choi J.-H."/>
            <person name="Mockaitis K."/>
            <person name="Colbourne J."/>
            <person name="Pfrender M."/>
        </authorList>
    </citation>
    <scope>NUCLEOTIDE SEQUENCE [LARGE SCALE GENOMIC DNA]</scope>
    <source>
        <strain evidence="1 2">Xinb3</strain>
        <tissue evidence="1">Complete organism</tissue>
    </source>
</reference>
<organism evidence="1 2">
    <name type="scientific">Daphnia magna</name>
    <dbReference type="NCBI Taxonomy" id="35525"/>
    <lineage>
        <taxon>Eukaryota</taxon>
        <taxon>Metazoa</taxon>
        <taxon>Ecdysozoa</taxon>
        <taxon>Arthropoda</taxon>
        <taxon>Crustacea</taxon>
        <taxon>Branchiopoda</taxon>
        <taxon>Diplostraca</taxon>
        <taxon>Cladocera</taxon>
        <taxon>Anomopoda</taxon>
        <taxon>Daphniidae</taxon>
        <taxon>Daphnia</taxon>
    </lineage>
</organism>
<dbReference type="Proteomes" id="UP000076858">
    <property type="component" value="Unassembled WGS sequence"/>
</dbReference>
<comment type="caution">
    <text evidence="1">The sequence shown here is derived from an EMBL/GenBank/DDBJ whole genome shotgun (WGS) entry which is preliminary data.</text>
</comment>
<name>A0A164G9U7_9CRUS</name>
<dbReference type="AlphaFoldDB" id="A0A164G9U7"/>
<dbReference type="PANTHER" id="PTHR46601">
    <property type="entry name" value="ULP_PROTEASE DOMAIN-CONTAINING PROTEIN"/>
    <property type="match status" value="1"/>
</dbReference>
<evidence type="ECO:0000313" key="1">
    <source>
        <dbReference type="EMBL" id="KZR98705.1"/>
    </source>
</evidence>
<dbReference type="STRING" id="35525.A0A164G9U7"/>
<proteinExistence type="predicted"/>
<protein>
    <submittedName>
        <fullName evidence="1">Cc8L18.2-like protein</fullName>
    </submittedName>
</protein>
<keyword evidence="2" id="KW-1185">Reference proteome</keyword>
<dbReference type="EMBL" id="LRGB01016099">
    <property type="protein sequence ID" value="KZR98705.1"/>
    <property type="molecule type" value="Genomic_DNA"/>
</dbReference>
<dbReference type="PANTHER" id="PTHR46601:SF1">
    <property type="entry name" value="ADF-H DOMAIN-CONTAINING PROTEIN"/>
    <property type="match status" value="1"/>
</dbReference>
<sequence>MAVISNHLTHDTLSVHSFLKPVLQHLKQLNPSLKNIKYFTDGSGAQYKNKKNFANLCAHNLDFNGLDAEWHFFASCHGKSACDGIGGTLKRLARLASLQRNVNSQITTPQHLFQWASDNVTGIKCFYVSSELVSLNEQSIEKRMNEAIAVKGTRSFHYFVPINSFQIKASQLSGPDSDFKVFDVLPVPNAEFDFDSCQVDDFVACIYESDGCWYVSRITNIDVVSKEFEVEFFSPNGHTGFVKGYKTTKDSSWIRNENMLLKVISLKKTTVRGRLFKLDKNEYDIIENKFSSRMADG</sequence>
<gene>
    <name evidence="1" type="ORF">APZ42_005752</name>
</gene>
<dbReference type="CDD" id="cd20379">
    <property type="entry name" value="Tudor_dTUD-like"/>
    <property type="match status" value="1"/>
</dbReference>
<evidence type="ECO:0000313" key="2">
    <source>
        <dbReference type="Proteomes" id="UP000076858"/>
    </source>
</evidence>